<dbReference type="EMBL" id="JACGWM010000018">
    <property type="protein sequence ID" value="KAL0318268.1"/>
    <property type="molecule type" value="Genomic_DNA"/>
</dbReference>
<comment type="caution">
    <text evidence="2">The sequence shown here is derived from an EMBL/GenBank/DDBJ whole genome shotgun (WGS) entry which is preliminary data.</text>
</comment>
<dbReference type="AlphaFoldDB" id="A0AAW2LHQ9"/>
<feature type="domain" description="Reverse transcriptase zinc-binding" evidence="1">
    <location>
        <begin position="204"/>
        <end position="248"/>
    </location>
</feature>
<protein>
    <submittedName>
        <fullName evidence="2">Mitochondrial protein</fullName>
    </submittedName>
</protein>
<name>A0AAW2LHQ9_9LAMI</name>
<evidence type="ECO:0000313" key="2">
    <source>
        <dbReference type="EMBL" id="KAL0318268.1"/>
    </source>
</evidence>
<accession>A0AAW2LHQ9</accession>
<reference evidence="2" key="1">
    <citation type="submission" date="2020-06" db="EMBL/GenBank/DDBJ databases">
        <authorList>
            <person name="Li T."/>
            <person name="Hu X."/>
            <person name="Zhang T."/>
            <person name="Song X."/>
            <person name="Zhang H."/>
            <person name="Dai N."/>
            <person name="Sheng W."/>
            <person name="Hou X."/>
            <person name="Wei L."/>
        </authorList>
    </citation>
    <scope>NUCLEOTIDE SEQUENCE</scope>
    <source>
        <strain evidence="2">KEN8</strain>
        <tissue evidence="2">Leaf</tissue>
    </source>
</reference>
<organism evidence="2">
    <name type="scientific">Sesamum calycinum</name>
    <dbReference type="NCBI Taxonomy" id="2727403"/>
    <lineage>
        <taxon>Eukaryota</taxon>
        <taxon>Viridiplantae</taxon>
        <taxon>Streptophyta</taxon>
        <taxon>Embryophyta</taxon>
        <taxon>Tracheophyta</taxon>
        <taxon>Spermatophyta</taxon>
        <taxon>Magnoliopsida</taxon>
        <taxon>eudicotyledons</taxon>
        <taxon>Gunneridae</taxon>
        <taxon>Pentapetalae</taxon>
        <taxon>asterids</taxon>
        <taxon>lamiids</taxon>
        <taxon>Lamiales</taxon>
        <taxon>Pedaliaceae</taxon>
        <taxon>Sesamum</taxon>
    </lineage>
</organism>
<dbReference type="Pfam" id="PF13966">
    <property type="entry name" value="zf-RVT"/>
    <property type="match status" value="1"/>
</dbReference>
<evidence type="ECO:0000259" key="1">
    <source>
        <dbReference type="Pfam" id="PF13966"/>
    </source>
</evidence>
<gene>
    <name evidence="2" type="ORF">Scaly_2848200</name>
</gene>
<proteinExistence type="predicted"/>
<sequence length="332" mass="38772">MTHWVGWKKMCPIRKEGALGFREMKAFNQALLAKQGWRLLKQHDSLLSRTLQAKYFHGSSFLVARVGLRPLLTWRSMIEARELLISGYRWQIGSGVGVRLWRDRWLPRPMNFRITSAPRVLHSEARVAKLIDRNTGCWQTDLVRQVIDVDDANLVLEMPLNRMGRPDVFIWHYTRKGEFLIRSAYQLELQTEQQLRPSSSRERENLDWVHGQWDFIWQSHTPPKVRTSVWCVCHEALPTTTNLAKRNSMVLALANFPTQQLTCLEGSVWDGWRMYIGEWGGRQEIDFLSYVGGCLMYISEWGGRQEIDFLSYVGGCGNTDANWLWRARDSLR</sequence>
<dbReference type="InterPro" id="IPR026960">
    <property type="entry name" value="RVT-Znf"/>
</dbReference>
<reference evidence="2" key="2">
    <citation type="journal article" date="2024" name="Plant">
        <title>Genomic evolution and insights into agronomic trait innovations of Sesamum species.</title>
        <authorList>
            <person name="Miao H."/>
            <person name="Wang L."/>
            <person name="Qu L."/>
            <person name="Liu H."/>
            <person name="Sun Y."/>
            <person name="Le M."/>
            <person name="Wang Q."/>
            <person name="Wei S."/>
            <person name="Zheng Y."/>
            <person name="Lin W."/>
            <person name="Duan Y."/>
            <person name="Cao H."/>
            <person name="Xiong S."/>
            <person name="Wang X."/>
            <person name="Wei L."/>
            <person name="Li C."/>
            <person name="Ma Q."/>
            <person name="Ju M."/>
            <person name="Zhao R."/>
            <person name="Li G."/>
            <person name="Mu C."/>
            <person name="Tian Q."/>
            <person name="Mei H."/>
            <person name="Zhang T."/>
            <person name="Gao T."/>
            <person name="Zhang H."/>
        </authorList>
    </citation>
    <scope>NUCLEOTIDE SEQUENCE</scope>
    <source>
        <strain evidence="2">KEN8</strain>
    </source>
</reference>